<dbReference type="SMART" id="SM01131">
    <property type="entry name" value="DHHA2"/>
    <property type="match status" value="1"/>
</dbReference>
<accession>A5DWX8</accession>
<protein>
    <recommendedName>
        <fullName evidence="5">DHHA2 domain-containing protein</fullName>
    </recommendedName>
</protein>
<dbReference type="InterPro" id="IPR038222">
    <property type="entry name" value="DHHA2_dom_sf"/>
</dbReference>
<keyword evidence="7" id="KW-1185">Reference proteome</keyword>
<dbReference type="InterPro" id="IPR001667">
    <property type="entry name" value="DDH_dom"/>
</dbReference>
<evidence type="ECO:0000313" key="6">
    <source>
        <dbReference type="EMBL" id="EDK43686.1"/>
    </source>
</evidence>
<dbReference type="Gene3D" id="3.90.1640.10">
    <property type="entry name" value="inorganic pyrophosphatase (n-terminal core)"/>
    <property type="match status" value="1"/>
</dbReference>
<reference evidence="6 7" key="1">
    <citation type="journal article" date="2009" name="Nature">
        <title>Evolution of pathogenicity and sexual reproduction in eight Candida genomes.</title>
        <authorList>
            <person name="Butler G."/>
            <person name="Rasmussen M.D."/>
            <person name="Lin M.F."/>
            <person name="Santos M.A."/>
            <person name="Sakthikumar S."/>
            <person name="Munro C.A."/>
            <person name="Rheinbay E."/>
            <person name="Grabherr M."/>
            <person name="Forche A."/>
            <person name="Reedy J.L."/>
            <person name="Agrafioti I."/>
            <person name="Arnaud M.B."/>
            <person name="Bates S."/>
            <person name="Brown A.J."/>
            <person name="Brunke S."/>
            <person name="Costanzo M.C."/>
            <person name="Fitzpatrick D.A."/>
            <person name="de Groot P.W."/>
            <person name="Harris D."/>
            <person name="Hoyer L.L."/>
            <person name="Hube B."/>
            <person name="Klis F.M."/>
            <person name="Kodira C."/>
            <person name="Lennard N."/>
            <person name="Logue M.E."/>
            <person name="Martin R."/>
            <person name="Neiman A.M."/>
            <person name="Nikolaou E."/>
            <person name="Quail M.A."/>
            <person name="Quinn J."/>
            <person name="Santos M.C."/>
            <person name="Schmitzberger F.F."/>
            <person name="Sherlock G."/>
            <person name="Shah P."/>
            <person name="Silverstein K.A."/>
            <person name="Skrzypek M.S."/>
            <person name="Soll D."/>
            <person name="Staggs R."/>
            <person name="Stansfield I."/>
            <person name="Stumpf M.P."/>
            <person name="Sudbery P.E."/>
            <person name="Srikantha T."/>
            <person name="Zeng Q."/>
            <person name="Berman J."/>
            <person name="Berriman M."/>
            <person name="Heitman J."/>
            <person name="Gow N.A."/>
            <person name="Lorenz M.C."/>
            <person name="Birren B.W."/>
            <person name="Kellis M."/>
            <person name="Cuomo C.A."/>
        </authorList>
    </citation>
    <scope>NUCLEOTIDE SEQUENCE [LARGE SCALE GENOMIC DNA]</scope>
    <source>
        <strain evidence="7">ATCC 11503 / BCRC 21390 / CBS 2605 / JCM 1781 / NBRC 1676 / NRRL YB-4239</strain>
    </source>
</reference>
<gene>
    <name evidence="6" type="ORF">LELG_01865</name>
</gene>
<dbReference type="HOGENOM" id="CLU_019358_1_0_1"/>
<dbReference type="GeneID" id="5234485"/>
<dbReference type="eggNOG" id="KOG4129">
    <property type="taxonomic scope" value="Eukaryota"/>
</dbReference>
<dbReference type="Proteomes" id="UP000001996">
    <property type="component" value="Unassembled WGS sequence"/>
</dbReference>
<sequence>MSVRQYLINLKKVLAQKSLKSPFHVVTGNQSADMDSVISSIAFAYLSHNLVTPFNTIIPIINIPRGDFKLRKDIVRLLETHNITEDLLYFVEDYDNIIASSGTTPISLNLVDHNGLQGYEINKSYEEGMVNVVGIVDHHADENKFLDANPRVIRTCGSNSSLVFQHFFELFKTNDKFWHDNTELVGLLLGPLLIDTSNMTQKVEEPDLFAIKEYKNILNNSSSTSQEISGMTNFYSALKTAKKDMSGFSFGDVLKKDYKQFKFANGENVVFSSIGKSIKWVFSNYSKDEVNKTLSDTLKLNKIDLLVITSSYTQKENDKYTREFCFYYEGVNEQFAKLASLVTDQLNLNDDLYGKSKISPVSQFVNAIDGHHLEIYNQINIKASRKQVVPIVKAVLEK</sequence>
<dbReference type="OMA" id="TMTIFFN"/>
<name>A5DWX8_LODEL</name>
<evidence type="ECO:0000256" key="2">
    <source>
        <dbReference type="ARBA" id="ARBA00022723"/>
    </source>
</evidence>
<dbReference type="KEGG" id="lel:PVL30_001837"/>
<dbReference type="InterPro" id="IPR004097">
    <property type="entry name" value="DHHA2"/>
</dbReference>
<evidence type="ECO:0000256" key="1">
    <source>
        <dbReference type="ARBA" id="ARBA00001936"/>
    </source>
</evidence>
<dbReference type="Pfam" id="PF02833">
    <property type="entry name" value="DHHA2"/>
    <property type="match status" value="1"/>
</dbReference>
<dbReference type="InterPro" id="IPR038763">
    <property type="entry name" value="DHH_sf"/>
</dbReference>
<dbReference type="OrthoDB" id="374045at2759"/>
<feature type="domain" description="DHHA2" evidence="5">
    <location>
        <begin position="235"/>
        <end position="396"/>
    </location>
</feature>
<dbReference type="PANTHER" id="PTHR12112">
    <property type="entry name" value="BNIP - RELATED"/>
    <property type="match status" value="1"/>
</dbReference>
<dbReference type="GO" id="GO:0005759">
    <property type="term" value="C:mitochondrial matrix"/>
    <property type="evidence" value="ECO:0007669"/>
    <property type="project" value="EnsemblFungi"/>
</dbReference>
<dbReference type="GO" id="GO:0006798">
    <property type="term" value="P:polyphosphate catabolic process"/>
    <property type="evidence" value="ECO:0007669"/>
    <property type="project" value="EnsemblFungi"/>
</dbReference>
<dbReference type="VEuPathDB" id="FungiDB:LELG_01865"/>
<evidence type="ECO:0000313" key="7">
    <source>
        <dbReference type="Proteomes" id="UP000001996"/>
    </source>
</evidence>
<dbReference type="InParanoid" id="A5DWX8"/>
<dbReference type="Gene3D" id="3.10.310.20">
    <property type="entry name" value="DHHA2 domain"/>
    <property type="match status" value="1"/>
</dbReference>
<evidence type="ECO:0000256" key="4">
    <source>
        <dbReference type="ARBA" id="ARBA00023211"/>
    </source>
</evidence>
<proteinExistence type="predicted"/>
<organism evidence="6 7">
    <name type="scientific">Lodderomyces elongisporus (strain ATCC 11503 / CBS 2605 / JCM 1781 / NBRC 1676 / NRRL YB-4239)</name>
    <name type="common">Yeast</name>
    <name type="synonym">Saccharomyces elongisporus</name>
    <dbReference type="NCBI Taxonomy" id="379508"/>
    <lineage>
        <taxon>Eukaryota</taxon>
        <taxon>Fungi</taxon>
        <taxon>Dikarya</taxon>
        <taxon>Ascomycota</taxon>
        <taxon>Saccharomycotina</taxon>
        <taxon>Pichiomycetes</taxon>
        <taxon>Debaryomycetaceae</taxon>
        <taxon>Candida/Lodderomyces clade</taxon>
        <taxon>Lodderomyces</taxon>
    </lineage>
</organism>
<evidence type="ECO:0000259" key="5">
    <source>
        <dbReference type="SMART" id="SM01131"/>
    </source>
</evidence>
<dbReference type="GO" id="GO:0046872">
    <property type="term" value="F:metal ion binding"/>
    <property type="evidence" value="ECO:0007669"/>
    <property type="project" value="UniProtKB-KW"/>
</dbReference>
<keyword evidence="2" id="KW-0479">Metal-binding</keyword>
<dbReference type="GO" id="GO:0004309">
    <property type="term" value="F:exopolyphosphatase activity"/>
    <property type="evidence" value="ECO:0007669"/>
    <property type="project" value="EnsemblFungi"/>
</dbReference>
<dbReference type="STRING" id="379508.A5DWX8"/>
<keyword evidence="4" id="KW-0464">Manganese</keyword>
<dbReference type="PANTHER" id="PTHR12112:SF39">
    <property type="entry name" value="EG:152A3.5 PROTEIN (FBGN0003116_PN PROTEIN)"/>
    <property type="match status" value="1"/>
</dbReference>
<dbReference type="AlphaFoldDB" id="A5DWX8"/>
<dbReference type="Pfam" id="PF01368">
    <property type="entry name" value="DHH"/>
    <property type="match status" value="1"/>
</dbReference>
<keyword evidence="3" id="KW-0378">Hydrolase</keyword>
<dbReference type="FunCoup" id="A5DWX8">
    <property type="interactions" value="228"/>
</dbReference>
<comment type="cofactor">
    <cofactor evidence="1">
        <name>Mn(2+)</name>
        <dbReference type="ChEBI" id="CHEBI:29035"/>
    </cofactor>
</comment>
<dbReference type="SUPFAM" id="SSF64182">
    <property type="entry name" value="DHH phosphoesterases"/>
    <property type="match status" value="1"/>
</dbReference>
<evidence type="ECO:0000256" key="3">
    <source>
        <dbReference type="ARBA" id="ARBA00022801"/>
    </source>
</evidence>
<dbReference type="EMBL" id="CH981525">
    <property type="protein sequence ID" value="EDK43686.1"/>
    <property type="molecule type" value="Genomic_DNA"/>
</dbReference>